<evidence type="ECO:0000256" key="1">
    <source>
        <dbReference type="SAM" id="Phobius"/>
    </source>
</evidence>
<name>A0A6A6G436_9PEZI</name>
<evidence type="ECO:0000313" key="3">
    <source>
        <dbReference type="Proteomes" id="UP000799538"/>
    </source>
</evidence>
<accession>A0A6A6G436</accession>
<keyword evidence="1" id="KW-1133">Transmembrane helix</keyword>
<keyword evidence="1" id="KW-0472">Membrane</keyword>
<protein>
    <submittedName>
        <fullName evidence="2">Uncharacterized protein</fullName>
    </submittedName>
</protein>
<dbReference type="Proteomes" id="UP000799538">
    <property type="component" value="Unassembled WGS sequence"/>
</dbReference>
<dbReference type="AlphaFoldDB" id="A0A6A6G436"/>
<feature type="transmembrane region" description="Helical" evidence="1">
    <location>
        <begin position="88"/>
        <end position="107"/>
    </location>
</feature>
<organism evidence="2 3">
    <name type="scientific">Elsinoe ampelina</name>
    <dbReference type="NCBI Taxonomy" id="302913"/>
    <lineage>
        <taxon>Eukaryota</taxon>
        <taxon>Fungi</taxon>
        <taxon>Dikarya</taxon>
        <taxon>Ascomycota</taxon>
        <taxon>Pezizomycotina</taxon>
        <taxon>Dothideomycetes</taxon>
        <taxon>Dothideomycetidae</taxon>
        <taxon>Myriangiales</taxon>
        <taxon>Elsinoaceae</taxon>
        <taxon>Elsinoe</taxon>
    </lineage>
</organism>
<gene>
    <name evidence="2" type="ORF">BDZ85DRAFT_266704</name>
</gene>
<dbReference type="EMBL" id="ML992512">
    <property type="protein sequence ID" value="KAF2220502.1"/>
    <property type="molecule type" value="Genomic_DNA"/>
</dbReference>
<proteinExistence type="predicted"/>
<reference evidence="3" key="1">
    <citation type="journal article" date="2020" name="Stud. Mycol.">
        <title>101 Dothideomycetes genomes: A test case for predicting lifestyles and emergence of pathogens.</title>
        <authorList>
            <person name="Haridas S."/>
            <person name="Albert R."/>
            <person name="Binder M."/>
            <person name="Bloem J."/>
            <person name="LaButti K."/>
            <person name="Salamov A."/>
            <person name="Andreopoulos B."/>
            <person name="Baker S."/>
            <person name="Barry K."/>
            <person name="Bills G."/>
            <person name="Bluhm B."/>
            <person name="Cannon C."/>
            <person name="Castanera R."/>
            <person name="Culley D."/>
            <person name="Daum C."/>
            <person name="Ezra D."/>
            <person name="Gonzalez J."/>
            <person name="Henrissat B."/>
            <person name="Kuo A."/>
            <person name="Liang C."/>
            <person name="Lipzen A."/>
            <person name="Lutzoni F."/>
            <person name="Magnuson J."/>
            <person name="Mondo S."/>
            <person name="Nolan M."/>
            <person name="Ohm R."/>
            <person name="Pangilinan J."/>
            <person name="Park H.-J."/>
            <person name="Ramirez L."/>
            <person name="Alfaro M."/>
            <person name="Sun H."/>
            <person name="Tritt A."/>
            <person name="Yoshinaga Y."/>
            <person name="Zwiers L.-H."/>
            <person name="Turgeon B."/>
            <person name="Goodwin S."/>
            <person name="Spatafora J."/>
            <person name="Crous P."/>
            <person name="Grigoriev I."/>
        </authorList>
    </citation>
    <scope>NUCLEOTIDE SEQUENCE [LARGE SCALE GENOMIC DNA]</scope>
    <source>
        <strain evidence="3">CECT 20119</strain>
    </source>
</reference>
<keyword evidence="1" id="KW-0812">Transmembrane</keyword>
<keyword evidence="3" id="KW-1185">Reference proteome</keyword>
<evidence type="ECO:0000313" key="2">
    <source>
        <dbReference type="EMBL" id="KAF2220502.1"/>
    </source>
</evidence>
<sequence length="111" mass="12614">MRWCLMIPNKCGRHGDTYTVMPLVEQSSLLELKIAMSCLCLEIFFSRCCIRFHLIVRSSRIGKIMDISCHISQSLARVSLLRQGSWSIFSWIYALNVALASIMFPGGKKAK</sequence>